<protein>
    <submittedName>
        <fullName evidence="2">Pathogen-induced calmodulin-binding protein</fullName>
    </submittedName>
</protein>
<dbReference type="AlphaFoldDB" id="A0A2K3NZH9"/>
<dbReference type="EMBL" id="ASHM01002509">
    <property type="protein sequence ID" value="PNY08437.1"/>
    <property type="molecule type" value="Genomic_DNA"/>
</dbReference>
<proteinExistence type="predicted"/>
<sequence>MNCPLYRLVQQVNLKTNKLESWAQAALKADAGPEHRRAPKSWAQAHELNMSDEPNSYCVSCSNDSTKKFSHKASDNPIHELCNPIKPMETVSSCHEEVLTNGIVEEVPEDLASDLNAKTPRIKSESPRR</sequence>
<gene>
    <name evidence="2" type="ORF">L195_g004959</name>
</gene>
<accession>A0A2K3NZH9</accession>
<feature type="region of interest" description="Disordered" evidence="1">
    <location>
        <begin position="107"/>
        <end position="129"/>
    </location>
</feature>
<reference evidence="2 3" key="2">
    <citation type="journal article" date="2017" name="Front. Plant Sci.">
        <title>Gene Classification and Mining of Molecular Markers Useful in Red Clover (Trifolium pratense) Breeding.</title>
        <authorList>
            <person name="Istvanek J."/>
            <person name="Dluhosova J."/>
            <person name="Dluhos P."/>
            <person name="Patkova L."/>
            <person name="Nedelnik J."/>
            <person name="Repkova J."/>
        </authorList>
    </citation>
    <scope>NUCLEOTIDE SEQUENCE [LARGE SCALE GENOMIC DNA]</scope>
    <source>
        <strain evidence="3">cv. Tatra</strain>
        <tissue evidence="2">Young leaves</tissue>
    </source>
</reference>
<organism evidence="2 3">
    <name type="scientific">Trifolium pratense</name>
    <name type="common">Red clover</name>
    <dbReference type="NCBI Taxonomy" id="57577"/>
    <lineage>
        <taxon>Eukaryota</taxon>
        <taxon>Viridiplantae</taxon>
        <taxon>Streptophyta</taxon>
        <taxon>Embryophyta</taxon>
        <taxon>Tracheophyta</taxon>
        <taxon>Spermatophyta</taxon>
        <taxon>Magnoliopsida</taxon>
        <taxon>eudicotyledons</taxon>
        <taxon>Gunneridae</taxon>
        <taxon>Pentapetalae</taxon>
        <taxon>rosids</taxon>
        <taxon>fabids</taxon>
        <taxon>Fabales</taxon>
        <taxon>Fabaceae</taxon>
        <taxon>Papilionoideae</taxon>
        <taxon>50 kb inversion clade</taxon>
        <taxon>NPAAA clade</taxon>
        <taxon>Hologalegina</taxon>
        <taxon>IRL clade</taxon>
        <taxon>Trifolieae</taxon>
        <taxon>Trifolium</taxon>
    </lineage>
</organism>
<evidence type="ECO:0000256" key="1">
    <source>
        <dbReference type="SAM" id="MobiDB-lite"/>
    </source>
</evidence>
<comment type="caution">
    <text evidence="2">The sequence shown here is derived from an EMBL/GenBank/DDBJ whole genome shotgun (WGS) entry which is preliminary data.</text>
</comment>
<dbReference type="Proteomes" id="UP000236291">
    <property type="component" value="Unassembled WGS sequence"/>
</dbReference>
<name>A0A2K3NZH9_TRIPR</name>
<evidence type="ECO:0000313" key="3">
    <source>
        <dbReference type="Proteomes" id="UP000236291"/>
    </source>
</evidence>
<evidence type="ECO:0000313" key="2">
    <source>
        <dbReference type="EMBL" id="PNY08437.1"/>
    </source>
</evidence>
<reference evidence="2 3" key="1">
    <citation type="journal article" date="2014" name="Am. J. Bot.">
        <title>Genome assembly and annotation for red clover (Trifolium pratense; Fabaceae).</title>
        <authorList>
            <person name="Istvanek J."/>
            <person name="Jaros M."/>
            <person name="Krenek A."/>
            <person name="Repkova J."/>
        </authorList>
    </citation>
    <scope>NUCLEOTIDE SEQUENCE [LARGE SCALE GENOMIC DNA]</scope>
    <source>
        <strain evidence="3">cv. Tatra</strain>
        <tissue evidence="2">Young leaves</tissue>
    </source>
</reference>